<dbReference type="Proteomes" id="UP001177003">
    <property type="component" value="Chromosome 3"/>
</dbReference>
<dbReference type="Gene3D" id="3.30.70.330">
    <property type="match status" value="1"/>
</dbReference>
<feature type="compositionally biased region" description="Polar residues" evidence="2">
    <location>
        <begin position="479"/>
        <end position="488"/>
    </location>
</feature>
<dbReference type="PANTHER" id="PTHR34427">
    <property type="entry name" value="DUF4283 DOMAIN PROTEIN"/>
    <property type="match status" value="1"/>
</dbReference>
<dbReference type="SUPFAM" id="SSF54928">
    <property type="entry name" value="RNA-binding domain, RBD"/>
    <property type="match status" value="1"/>
</dbReference>
<reference evidence="4" key="1">
    <citation type="submission" date="2023-04" db="EMBL/GenBank/DDBJ databases">
        <authorList>
            <person name="Vijverberg K."/>
            <person name="Xiong W."/>
            <person name="Schranz E."/>
        </authorList>
    </citation>
    <scope>NUCLEOTIDE SEQUENCE</scope>
</reference>
<feature type="compositionally biased region" description="Low complexity" evidence="2">
    <location>
        <begin position="489"/>
        <end position="500"/>
    </location>
</feature>
<evidence type="ECO:0000259" key="3">
    <source>
        <dbReference type="PROSITE" id="PS50102"/>
    </source>
</evidence>
<evidence type="ECO:0000256" key="2">
    <source>
        <dbReference type="SAM" id="MobiDB-lite"/>
    </source>
</evidence>
<organism evidence="4 5">
    <name type="scientific">Lactuca saligna</name>
    <name type="common">Willowleaf lettuce</name>
    <dbReference type="NCBI Taxonomy" id="75948"/>
    <lineage>
        <taxon>Eukaryota</taxon>
        <taxon>Viridiplantae</taxon>
        <taxon>Streptophyta</taxon>
        <taxon>Embryophyta</taxon>
        <taxon>Tracheophyta</taxon>
        <taxon>Spermatophyta</taxon>
        <taxon>Magnoliopsida</taxon>
        <taxon>eudicotyledons</taxon>
        <taxon>Gunneridae</taxon>
        <taxon>Pentapetalae</taxon>
        <taxon>asterids</taxon>
        <taxon>campanulids</taxon>
        <taxon>Asterales</taxon>
        <taxon>Asteraceae</taxon>
        <taxon>Cichorioideae</taxon>
        <taxon>Cichorieae</taxon>
        <taxon>Lactucinae</taxon>
        <taxon>Lactuca</taxon>
    </lineage>
</organism>
<accession>A0AA35YML9</accession>
<dbReference type="InterPro" id="IPR000504">
    <property type="entry name" value="RRM_dom"/>
</dbReference>
<feature type="compositionally biased region" description="Basic and acidic residues" evidence="2">
    <location>
        <begin position="77"/>
        <end position="87"/>
    </location>
</feature>
<dbReference type="InterPro" id="IPR035979">
    <property type="entry name" value="RBD_domain_sf"/>
</dbReference>
<proteinExistence type="predicted"/>
<evidence type="ECO:0000313" key="5">
    <source>
        <dbReference type="Proteomes" id="UP001177003"/>
    </source>
</evidence>
<feature type="domain" description="RRM" evidence="3">
    <location>
        <begin position="1"/>
        <end position="59"/>
    </location>
</feature>
<evidence type="ECO:0000256" key="1">
    <source>
        <dbReference type="PROSITE-ProRule" id="PRU00176"/>
    </source>
</evidence>
<dbReference type="GO" id="GO:0003723">
    <property type="term" value="F:RNA binding"/>
    <property type="evidence" value="ECO:0007669"/>
    <property type="project" value="UniProtKB-UniRule"/>
</dbReference>
<keyword evidence="5" id="KW-1185">Reference proteome</keyword>
<name>A0AA35YML9_LACSI</name>
<feature type="compositionally biased region" description="Polar residues" evidence="2">
    <location>
        <begin position="460"/>
        <end position="471"/>
    </location>
</feature>
<dbReference type="InterPro" id="IPR012677">
    <property type="entry name" value="Nucleotide-bd_a/b_plait_sf"/>
</dbReference>
<dbReference type="PROSITE" id="PS50102">
    <property type="entry name" value="RRM"/>
    <property type="match status" value="1"/>
</dbReference>
<protein>
    <recommendedName>
        <fullName evidence="3">RRM domain-containing protein</fullName>
    </recommendedName>
</protein>
<dbReference type="PANTHER" id="PTHR34427:SF5">
    <property type="entry name" value="DUF4283 DOMAIN-CONTAINING PROTEIN"/>
    <property type="match status" value="1"/>
</dbReference>
<dbReference type="AlphaFoldDB" id="A0AA35YML9"/>
<sequence>MFNRFGTVVDVYIAKKLNRLRRKFGFVRFIRVYDCAAFEKRLNEIFIGAQKLEANVARYQRTDNLNHVKNHHPISRKQPDRDPEPTRHIRRQGRSFAEVVKGAKTNEDVESGETSKTVDASAPMRKEIKMLSNSESRVAMQNTLVGKVENFQDLMNVKAFQEVEGCPSINLRYLGGLKMLLEFGNEAEKEEFLNNGKEIWKPWFKEVCNWDAEENFNERIASIIIQGVPQHAWCEEAFSIIAKTWGEVVIPEECNIDSPNLAFGRVGILTSHPGIISTAIKISVDGRNYTINIMEDIFESLKLSPVLAVNDFYQRMSWWDEDSKSENGSINSEASIQSDASLQSPQVSPAKSQQATDVPPSSSGNGRNQNHNGEVEKSRSLPADEIPKTRNPMEENNEEVSPFYPDVGQVSPGSGPTNIRHNGQAQSPPSYNIYQPTFPLDLNRAPSNSIPSGSIELSHGRNQSRLTPSPDRNSKEIRSPNNAQSVHDSPQQPESSQNQSADSNATSMEVLKTINVGESVGFHVSNHSDQLRQLIKTRGVTIIDQ</sequence>
<evidence type="ECO:0000313" key="4">
    <source>
        <dbReference type="EMBL" id="CAI9276846.1"/>
    </source>
</evidence>
<keyword evidence="1" id="KW-0694">RNA-binding</keyword>
<feature type="compositionally biased region" description="Polar residues" evidence="2">
    <location>
        <begin position="326"/>
        <end position="372"/>
    </location>
</feature>
<feature type="region of interest" description="Disordered" evidence="2">
    <location>
        <begin position="323"/>
        <end position="505"/>
    </location>
</feature>
<dbReference type="EMBL" id="OX465079">
    <property type="protein sequence ID" value="CAI9276846.1"/>
    <property type="molecule type" value="Genomic_DNA"/>
</dbReference>
<feature type="region of interest" description="Disordered" evidence="2">
    <location>
        <begin position="64"/>
        <end position="91"/>
    </location>
</feature>
<dbReference type="CDD" id="cd00590">
    <property type="entry name" value="RRM_SF"/>
    <property type="match status" value="1"/>
</dbReference>
<feature type="compositionally biased region" description="Polar residues" evidence="2">
    <location>
        <begin position="411"/>
        <end position="435"/>
    </location>
</feature>
<gene>
    <name evidence="4" type="ORF">LSALG_LOCUS16809</name>
</gene>